<sequence>MPSSSYLEENQMFKSQINSTSFDGPSNVENALGTDNRYFDVDISTGAPYEFLNEEPPLEGLWEMFNTSKNSSSQSGILEEESFEALWETFNTSKKLKGGESVTKKLMEKYIVDNALENFDKEHESSSSSKP</sequence>
<evidence type="ECO:0000313" key="2">
    <source>
        <dbReference type="Proteomes" id="UP001314170"/>
    </source>
</evidence>
<dbReference type="AlphaFoldDB" id="A0AAV1S084"/>
<dbReference type="Proteomes" id="UP001314170">
    <property type="component" value="Unassembled WGS sequence"/>
</dbReference>
<proteinExistence type="predicted"/>
<protein>
    <submittedName>
        <fullName evidence="1">Uncharacterized protein</fullName>
    </submittedName>
</protein>
<comment type="caution">
    <text evidence="1">The sequence shown here is derived from an EMBL/GenBank/DDBJ whole genome shotgun (WGS) entry which is preliminary data.</text>
</comment>
<dbReference type="EMBL" id="CAWUPB010001160">
    <property type="protein sequence ID" value="CAK7342460.1"/>
    <property type="molecule type" value="Genomic_DNA"/>
</dbReference>
<reference evidence="1 2" key="1">
    <citation type="submission" date="2024-01" db="EMBL/GenBank/DDBJ databases">
        <authorList>
            <person name="Waweru B."/>
        </authorList>
    </citation>
    <scope>NUCLEOTIDE SEQUENCE [LARGE SCALE GENOMIC DNA]</scope>
</reference>
<gene>
    <name evidence="1" type="ORF">DCAF_LOCUS16805</name>
</gene>
<evidence type="ECO:0000313" key="1">
    <source>
        <dbReference type="EMBL" id="CAK7342460.1"/>
    </source>
</evidence>
<keyword evidence="2" id="KW-1185">Reference proteome</keyword>
<accession>A0AAV1S084</accession>
<organism evidence="1 2">
    <name type="scientific">Dovyalis caffra</name>
    <dbReference type="NCBI Taxonomy" id="77055"/>
    <lineage>
        <taxon>Eukaryota</taxon>
        <taxon>Viridiplantae</taxon>
        <taxon>Streptophyta</taxon>
        <taxon>Embryophyta</taxon>
        <taxon>Tracheophyta</taxon>
        <taxon>Spermatophyta</taxon>
        <taxon>Magnoliopsida</taxon>
        <taxon>eudicotyledons</taxon>
        <taxon>Gunneridae</taxon>
        <taxon>Pentapetalae</taxon>
        <taxon>rosids</taxon>
        <taxon>fabids</taxon>
        <taxon>Malpighiales</taxon>
        <taxon>Salicaceae</taxon>
        <taxon>Flacourtieae</taxon>
        <taxon>Dovyalis</taxon>
    </lineage>
</organism>
<name>A0AAV1S084_9ROSI</name>